<feature type="region of interest" description="Disordered" evidence="7">
    <location>
        <begin position="431"/>
        <end position="488"/>
    </location>
</feature>
<comment type="subcellular location">
    <subcellularLocation>
        <location evidence="1">Nucleus</location>
    </subcellularLocation>
</comment>
<dbReference type="Pfam" id="PF00160">
    <property type="entry name" value="Pro_isomerase"/>
    <property type="match status" value="1"/>
</dbReference>
<evidence type="ECO:0000256" key="4">
    <source>
        <dbReference type="ARBA" id="ARBA00022728"/>
    </source>
</evidence>
<dbReference type="SUPFAM" id="SSF50891">
    <property type="entry name" value="Cyclophilin-like"/>
    <property type="match status" value="1"/>
</dbReference>
<dbReference type="EMBL" id="FLRE01000010">
    <property type="protein sequence ID" value="SBT31076.1"/>
    <property type="molecule type" value="Genomic_DNA"/>
</dbReference>
<dbReference type="InterPro" id="IPR029000">
    <property type="entry name" value="Cyclophilin-like_dom_sf"/>
</dbReference>
<evidence type="ECO:0000259" key="8">
    <source>
        <dbReference type="PROSITE" id="PS50072"/>
    </source>
</evidence>
<keyword evidence="4" id="KW-0747">Spliceosome</keyword>
<evidence type="ECO:0000256" key="2">
    <source>
        <dbReference type="ARBA" id="ARBA00010028"/>
    </source>
</evidence>
<dbReference type="GO" id="GO:0000974">
    <property type="term" value="C:Prp19 complex"/>
    <property type="evidence" value="ECO:0007669"/>
    <property type="project" value="TreeGrafter"/>
</dbReference>
<dbReference type="InterPro" id="IPR002130">
    <property type="entry name" value="Cyclophilin-type_PPIase_dom"/>
</dbReference>
<dbReference type="Pfam" id="PF08231">
    <property type="entry name" value="SYF2"/>
    <property type="match status" value="1"/>
</dbReference>
<dbReference type="GO" id="GO:0006397">
    <property type="term" value="P:mRNA processing"/>
    <property type="evidence" value="ECO:0007669"/>
    <property type="project" value="UniProtKB-KW"/>
</dbReference>
<dbReference type="Proteomes" id="UP000078550">
    <property type="component" value="Unassembled WGS sequence"/>
</dbReference>
<feature type="region of interest" description="Disordered" evidence="7">
    <location>
        <begin position="227"/>
        <end position="281"/>
    </location>
</feature>
<evidence type="ECO:0000256" key="3">
    <source>
        <dbReference type="ARBA" id="ARBA00022664"/>
    </source>
</evidence>
<dbReference type="InterPro" id="IPR013260">
    <property type="entry name" value="mRNA_splic_SYF2"/>
</dbReference>
<evidence type="ECO:0000313" key="10">
    <source>
        <dbReference type="Proteomes" id="UP000078550"/>
    </source>
</evidence>
<dbReference type="GO" id="GO:0003755">
    <property type="term" value="F:peptidyl-prolyl cis-trans isomerase activity"/>
    <property type="evidence" value="ECO:0007669"/>
    <property type="project" value="InterPro"/>
</dbReference>
<proteinExistence type="inferred from homology"/>
<dbReference type="AlphaFoldDB" id="A0A1A8YIF7"/>
<dbReference type="Gene3D" id="2.40.100.10">
    <property type="entry name" value="Cyclophilin-like"/>
    <property type="match status" value="1"/>
</dbReference>
<reference evidence="10" key="1">
    <citation type="submission" date="2016-05" db="EMBL/GenBank/DDBJ databases">
        <authorList>
            <person name="Naeem Raeece"/>
        </authorList>
    </citation>
    <scope>NUCLEOTIDE SEQUENCE [LARGE SCALE GENOMIC DNA]</scope>
</reference>
<dbReference type="GO" id="GO:0008380">
    <property type="term" value="P:RNA splicing"/>
    <property type="evidence" value="ECO:0007669"/>
    <property type="project" value="UniProtKB-KW"/>
</dbReference>
<feature type="compositionally biased region" description="Basic residues" evidence="7">
    <location>
        <begin position="269"/>
        <end position="280"/>
    </location>
</feature>
<dbReference type="GO" id="GO:0071013">
    <property type="term" value="C:catalytic step 2 spliceosome"/>
    <property type="evidence" value="ECO:0007669"/>
    <property type="project" value="TreeGrafter"/>
</dbReference>
<dbReference type="PANTHER" id="PTHR13264:SF5">
    <property type="entry name" value="PRE-MRNA-SPLICING FACTOR SYF2"/>
    <property type="match status" value="1"/>
</dbReference>
<gene>
    <name evidence="9" type="ORF">POVWA2_002220</name>
</gene>
<name>A0A1A8YIF7_PLAOA</name>
<keyword evidence="3" id="KW-0507">mRNA processing</keyword>
<keyword evidence="6" id="KW-0539">Nucleus</keyword>
<keyword evidence="5" id="KW-0508">mRNA splicing</keyword>
<accession>A0A1A8YIF7</accession>
<dbReference type="GO" id="GO:0071014">
    <property type="term" value="C:post-mRNA release spliceosomal complex"/>
    <property type="evidence" value="ECO:0007669"/>
    <property type="project" value="TreeGrafter"/>
</dbReference>
<evidence type="ECO:0000256" key="7">
    <source>
        <dbReference type="SAM" id="MobiDB-lite"/>
    </source>
</evidence>
<protein>
    <submittedName>
        <fullName evidence="9">Peptidyl-prolyl cis-trans isomerase, putative (CYP81)</fullName>
    </submittedName>
</protein>
<feature type="compositionally biased region" description="Low complexity" evidence="7">
    <location>
        <begin position="230"/>
        <end position="239"/>
    </location>
</feature>
<comment type="similarity">
    <text evidence="2">Belongs to the SYF2 family.</text>
</comment>
<evidence type="ECO:0000256" key="1">
    <source>
        <dbReference type="ARBA" id="ARBA00004123"/>
    </source>
</evidence>
<feature type="domain" description="PPIase cyclophilin-type" evidence="8">
    <location>
        <begin position="8"/>
        <end position="194"/>
    </location>
</feature>
<feature type="compositionally biased region" description="Acidic residues" evidence="7">
    <location>
        <begin position="240"/>
        <end position="251"/>
    </location>
</feature>
<evidence type="ECO:0000256" key="5">
    <source>
        <dbReference type="ARBA" id="ARBA00023187"/>
    </source>
</evidence>
<feature type="compositionally biased region" description="Basic and acidic residues" evidence="7">
    <location>
        <begin position="435"/>
        <end position="488"/>
    </location>
</feature>
<keyword evidence="9" id="KW-0413">Isomerase</keyword>
<evidence type="ECO:0000313" key="9">
    <source>
        <dbReference type="EMBL" id="SBT31076.1"/>
    </source>
</evidence>
<organism evidence="9 10">
    <name type="scientific">Plasmodium ovale wallikeri</name>
    <dbReference type="NCBI Taxonomy" id="864142"/>
    <lineage>
        <taxon>Eukaryota</taxon>
        <taxon>Sar</taxon>
        <taxon>Alveolata</taxon>
        <taxon>Apicomplexa</taxon>
        <taxon>Aconoidasida</taxon>
        <taxon>Haemosporida</taxon>
        <taxon>Plasmodiidae</taxon>
        <taxon>Plasmodium</taxon>
        <taxon>Plasmodium (Plasmodium)</taxon>
    </lineage>
</organism>
<dbReference type="PANTHER" id="PTHR13264">
    <property type="entry name" value="GCIP-INTERACTING PROTEIN P29"/>
    <property type="match status" value="1"/>
</dbReference>
<evidence type="ECO:0000256" key="6">
    <source>
        <dbReference type="ARBA" id="ARBA00023242"/>
    </source>
</evidence>
<sequence length="630" mass="73660">MGKKRYVYLEFSVNTVILGKVYFEMFNDDEIKKSVENFTSICKGNQYHSIYSGDVLTYKNCLVEKIKKHKSIKCGNLSIKMKNNFDEKKNCKNHTLEKISKYEKVECIYGKYYESYSSKRRHINAGLLTIVQIGKKKYSSVFKITLNKVNTYDNKHIIIGRVIENMHILRAIELIPVHNNFHPKLNVYISDCNEVSETFFKGAKVSHRQAYIDSLFAHLGDNTGPYNVRDGGNVDINGDSNDDNDDGDDDSEAHNQNEEDPLLGGFHLGGKKKEKKKKKITEKQRGIELLNRILADLDSISKGSYSIEKVDQTNLHNHRDAFPLTTEHKTEHKTEHNTEHNTEYTVPQIDIPPSDTNIPTYEDTLNRGMTPREKKLLNVHLKINQSKTLNELEVKKERMTGISWNCQNSKLSEFKNYQFEYNLSVRNAIPKRKKDAVDSNQKEGEKNLSREGEPREEEPRGEEPRGEEPRGEEPRGEEPRGEEPHEEAKRLAKVYNTSAIKVSNERKKKKKGSGMYELDTDINLYKKIKFNFSINRKIYDEQKTQYSENFYGRNLLLSDYKKCTEKEKDKVVEFCKKQEELRSKLSRKRKEENGIFKNYINRRNKIYNKKLERYFNQHTAEIRQNLERPC</sequence>
<dbReference type="PROSITE" id="PS50072">
    <property type="entry name" value="CSA_PPIASE_2"/>
    <property type="match status" value="1"/>
</dbReference>